<dbReference type="Gene3D" id="3.40.309.10">
    <property type="entry name" value="Aldehyde Dehydrogenase, Chain A, domain 2"/>
    <property type="match status" value="1"/>
</dbReference>
<dbReference type="InterPro" id="IPR016162">
    <property type="entry name" value="Ald_DH_N"/>
</dbReference>
<dbReference type="PANTHER" id="PTHR43570">
    <property type="entry name" value="ALDEHYDE DEHYDROGENASE"/>
    <property type="match status" value="1"/>
</dbReference>
<dbReference type="GO" id="GO:0004028">
    <property type="term" value="F:3-chloroallyl aldehyde dehydrogenase activity"/>
    <property type="evidence" value="ECO:0007669"/>
    <property type="project" value="TreeGrafter"/>
</dbReference>
<dbReference type="Proteomes" id="UP000265120">
    <property type="component" value="Chromosome W"/>
</dbReference>
<feature type="transmembrane region" description="Helical" evidence="2">
    <location>
        <begin position="12"/>
        <end position="37"/>
    </location>
</feature>
<evidence type="ECO:0000313" key="4">
    <source>
        <dbReference type="Proteomes" id="UP000265120"/>
    </source>
</evidence>
<dbReference type="PANTHER" id="PTHR43570:SF7">
    <property type="entry name" value="ALDEHYDE DEHYDROGENASE"/>
    <property type="match status" value="1"/>
</dbReference>
<keyword evidence="2" id="KW-0472">Membrane</keyword>
<name>A0A3P8W507_CYNSE</name>
<dbReference type="GeneTree" id="ENSGT00940000166398"/>
<sequence length="303" mass="34156">RTSHPDELRATGVVFIIVTWCSPVQMCLLPLVGAIAAENCAIISLSEFIAHTSLLLHRLVPLYLDNVSVPVDRDFNKPVEEITSVCICLGGSHSKYFQECIDEGSTNPGISCRPGSYPCHLILGNKNPCYVDQHYDIAITTQRIAWAQFHNAGKSLVAPDFLLCHVDIKERLLEALKTCITRFYGCDESHSFGRIVNMEVFNHTIDVLWRSGKVAVGGQIIETEKYIGKLNLYLNEANRWSHISNHLQVTESDPILQQDIFSLVLTVLSINDMERPPYKDRNLSLMTWARTLSQRSQGWCQIL</sequence>
<dbReference type="SUPFAM" id="SSF53720">
    <property type="entry name" value="ALDH-like"/>
    <property type="match status" value="1"/>
</dbReference>
<reference evidence="3" key="3">
    <citation type="submission" date="2025-09" db="UniProtKB">
        <authorList>
            <consortium name="Ensembl"/>
        </authorList>
    </citation>
    <scope>IDENTIFICATION</scope>
</reference>
<dbReference type="GO" id="GO:0006081">
    <property type="term" value="P:aldehyde metabolic process"/>
    <property type="evidence" value="ECO:0007669"/>
    <property type="project" value="InterPro"/>
</dbReference>
<evidence type="ECO:0000313" key="3">
    <source>
        <dbReference type="Ensembl" id="ENSCSEP00000020666.1"/>
    </source>
</evidence>
<dbReference type="GO" id="GO:0005737">
    <property type="term" value="C:cytoplasm"/>
    <property type="evidence" value="ECO:0007669"/>
    <property type="project" value="TreeGrafter"/>
</dbReference>
<proteinExistence type="predicted"/>
<dbReference type="InterPro" id="IPR016163">
    <property type="entry name" value="Ald_DH_C"/>
</dbReference>
<organism evidence="3 4">
    <name type="scientific">Cynoglossus semilaevis</name>
    <name type="common">Tongue sole</name>
    <dbReference type="NCBI Taxonomy" id="244447"/>
    <lineage>
        <taxon>Eukaryota</taxon>
        <taxon>Metazoa</taxon>
        <taxon>Chordata</taxon>
        <taxon>Craniata</taxon>
        <taxon>Vertebrata</taxon>
        <taxon>Euteleostomi</taxon>
        <taxon>Actinopterygii</taxon>
        <taxon>Neopterygii</taxon>
        <taxon>Teleostei</taxon>
        <taxon>Neoteleostei</taxon>
        <taxon>Acanthomorphata</taxon>
        <taxon>Carangaria</taxon>
        <taxon>Pleuronectiformes</taxon>
        <taxon>Pleuronectoidei</taxon>
        <taxon>Cynoglossidae</taxon>
        <taxon>Cynoglossinae</taxon>
        <taxon>Cynoglossus</taxon>
    </lineage>
</organism>
<keyword evidence="2" id="KW-1133">Transmembrane helix</keyword>
<keyword evidence="1" id="KW-0560">Oxidoreductase</keyword>
<reference evidence="3 4" key="1">
    <citation type="journal article" date="2014" name="Nat. Genet.">
        <title>Whole-genome sequence of a flatfish provides insights into ZW sex chromosome evolution and adaptation to a benthic lifestyle.</title>
        <authorList>
            <person name="Chen S."/>
            <person name="Zhang G."/>
            <person name="Shao C."/>
            <person name="Huang Q."/>
            <person name="Liu G."/>
            <person name="Zhang P."/>
            <person name="Song W."/>
            <person name="An N."/>
            <person name="Chalopin D."/>
            <person name="Volff J.N."/>
            <person name="Hong Y."/>
            <person name="Li Q."/>
            <person name="Sha Z."/>
            <person name="Zhou H."/>
            <person name="Xie M."/>
            <person name="Yu Q."/>
            <person name="Liu Y."/>
            <person name="Xiang H."/>
            <person name="Wang N."/>
            <person name="Wu K."/>
            <person name="Yang C."/>
            <person name="Zhou Q."/>
            <person name="Liao X."/>
            <person name="Yang L."/>
            <person name="Hu Q."/>
            <person name="Zhang J."/>
            <person name="Meng L."/>
            <person name="Jin L."/>
            <person name="Tian Y."/>
            <person name="Lian J."/>
            <person name="Yang J."/>
            <person name="Miao G."/>
            <person name="Liu S."/>
            <person name="Liang Z."/>
            <person name="Yan F."/>
            <person name="Li Y."/>
            <person name="Sun B."/>
            <person name="Zhang H."/>
            <person name="Zhang J."/>
            <person name="Zhu Y."/>
            <person name="Du M."/>
            <person name="Zhao Y."/>
            <person name="Schartl M."/>
            <person name="Tang Q."/>
            <person name="Wang J."/>
        </authorList>
    </citation>
    <scope>NUCLEOTIDE SEQUENCE</scope>
</reference>
<dbReference type="InterPro" id="IPR016161">
    <property type="entry name" value="Ald_DH/histidinol_DH"/>
</dbReference>
<dbReference type="STRING" id="244447.ENSCSEP00000020666"/>
<dbReference type="AlphaFoldDB" id="A0A3P8W507"/>
<protein>
    <submittedName>
        <fullName evidence="3">Aldehyde dehydrogenase 3 family, member B2</fullName>
    </submittedName>
</protein>
<reference evidence="3" key="2">
    <citation type="submission" date="2025-08" db="UniProtKB">
        <authorList>
            <consortium name="Ensembl"/>
        </authorList>
    </citation>
    <scope>IDENTIFICATION</scope>
</reference>
<evidence type="ECO:0000256" key="1">
    <source>
        <dbReference type="ARBA" id="ARBA00023002"/>
    </source>
</evidence>
<accession>A0A3P8W507</accession>
<dbReference type="Gene3D" id="3.40.605.10">
    <property type="entry name" value="Aldehyde Dehydrogenase, Chain A, domain 1"/>
    <property type="match status" value="1"/>
</dbReference>
<dbReference type="GO" id="GO:0004029">
    <property type="term" value="F:aldehyde dehydrogenase (NAD+) activity"/>
    <property type="evidence" value="ECO:0007669"/>
    <property type="project" value="TreeGrafter"/>
</dbReference>
<evidence type="ECO:0000256" key="2">
    <source>
        <dbReference type="SAM" id="Phobius"/>
    </source>
</evidence>
<dbReference type="InParanoid" id="A0A3P8W507"/>
<keyword evidence="4" id="KW-1185">Reference proteome</keyword>
<dbReference type="Ensembl" id="ENSCSET00000020927.1">
    <property type="protein sequence ID" value="ENSCSEP00000020666.1"/>
    <property type="gene ID" value="ENSCSEG00000013193.1"/>
</dbReference>
<dbReference type="InterPro" id="IPR012394">
    <property type="entry name" value="Aldehyde_DH_NAD(P)"/>
</dbReference>
<keyword evidence="2" id="KW-0812">Transmembrane</keyword>